<reference evidence="3 4" key="1">
    <citation type="submission" date="2014-07" db="EMBL/GenBank/DDBJ databases">
        <title>Genome of Flavobacterium reichenbachii LMG 25512.</title>
        <authorList>
            <person name="Stropko S.J."/>
            <person name="Pipes S.E."/>
            <person name="Newman J.D."/>
        </authorList>
    </citation>
    <scope>NUCLEOTIDE SEQUENCE [LARGE SCALE GENOMIC DNA]</scope>
    <source>
        <strain evidence="3 4">LMG 25512</strain>
    </source>
</reference>
<feature type="transmembrane region" description="Helical" evidence="1">
    <location>
        <begin position="38"/>
        <end position="56"/>
    </location>
</feature>
<evidence type="ECO:0000313" key="4">
    <source>
        <dbReference type="Proteomes" id="UP000028715"/>
    </source>
</evidence>
<dbReference type="Proteomes" id="UP000028715">
    <property type="component" value="Unassembled WGS sequence"/>
</dbReference>
<evidence type="ECO:0000256" key="1">
    <source>
        <dbReference type="SAM" id="Phobius"/>
    </source>
</evidence>
<sequence length="77" mass="8639">MKKKDRILSLAILILLTCNCFATPPAPGDPPVVVSIDKEVMILFAAGIILGFYLIWKRTKKKNVDSKIFKLPQPKEL</sequence>
<accession>A0A085ZPT8</accession>
<organism evidence="3 4">
    <name type="scientific">Flavobacterium reichenbachii</name>
    <dbReference type="NCBI Taxonomy" id="362418"/>
    <lineage>
        <taxon>Bacteria</taxon>
        <taxon>Pseudomonadati</taxon>
        <taxon>Bacteroidota</taxon>
        <taxon>Flavobacteriia</taxon>
        <taxon>Flavobacteriales</taxon>
        <taxon>Flavobacteriaceae</taxon>
        <taxon>Flavobacterium</taxon>
    </lineage>
</organism>
<keyword evidence="1" id="KW-0472">Membrane</keyword>
<keyword evidence="2" id="KW-0732">Signal</keyword>
<evidence type="ECO:0000256" key="2">
    <source>
        <dbReference type="SAM" id="SignalP"/>
    </source>
</evidence>
<keyword evidence="1" id="KW-1133">Transmembrane helix</keyword>
<comment type="caution">
    <text evidence="3">The sequence shown here is derived from an EMBL/GenBank/DDBJ whole genome shotgun (WGS) entry which is preliminary data.</text>
</comment>
<dbReference type="STRING" id="362418.IW19_13435"/>
<feature type="chain" id="PRO_5001801588" description="LPXTG cell wall anchor domain-containing protein" evidence="2">
    <location>
        <begin position="23"/>
        <end position="77"/>
    </location>
</feature>
<keyword evidence="1" id="KW-0812">Transmembrane</keyword>
<evidence type="ECO:0000313" key="3">
    <source>
        <dbReference type="EMBL" id="KFF06452.1"/>
    </source>
</evidence>
<keyword evidence="4" id="KW-1185">Reference proteome</keyword>
<dbReference type="RefSeq" id="WP_035684834.1">
    <property type="nucleotide sequence ID" value="NZ_JPRL01000001.1"/>
</dbReference>
<feature type="signal peptide" evidence="2">
    <location>
        <begin position="1"/>
        <end position="22"/>
    </location>
</feature>
<proteinExistence type="predicted"/>
<dbReference type="AlphaFoldDB" id="A0A085ZPT8"/>
<protein>
    <recommendedName>
        <fullName evidence="5">LPXTG cell wall anchor domain-containing protein</fullName>
    </recommendedName>
</protein>
<dbReference type="EMBL" id="JPRL01000001">
    <property type="protein sequence ID" value="KFF06452.1"/>
    <property type="molecule type" value="Genomic_DNA"/>
</dbReference>
<gene>
    <name evidence="3" type="ORF">IW19_13435</name>
</gene>
<evidence type="ECO:0008006" key="5">
    <source>
        <dbReference type="Google" id="ProtNLM"/>
    </source>
</evidence>
<name>A0A085ZPT8_9FLAO</name>